<evidence type="ECO:0000256" key="1">
    <source>
        <dbReference type="SAM" id="Phobius"/>
    </source>
</evidence>
<dbReference type="PANTHER" id="PTHR30273">
    <property type="entry name" value="PERIPLASMIC SIGNAL SENSOR AND SIGMA FACTOR ACTIVATOR FECR-RELATED"/>
    <property type="match status" value="1"/>
</dbReference>
<keyword evidence="5" id="KW-1185">Reference proteome</keyword>
<keyword evidence="1" id="KW-0812">Transmembrane</keyword>
<gene>
    <name evidence="4" type="ORF">GM920_10100</name>
</gene>
<evidence type="ECO:0000259" key="3">
    <source>
        <dbReference type="Pfam" id="PF16344"/>
    </source>
</evidence>
<dbReference type="Pfam" id="PF16344">
    <property type="entry name" value="FecR_C"/>
    <property type="match status" value="1"/>
</dbReference>
<protein>
    <submittedName>
        <fullName evidence="4">DUF4974 domain-containing protein</fullName>
    </submittedName>
</protein>
<keyword evidence="1" id="KW-0472">Membrane</keyword>
<name>A0ABR6EVG0_9SPHI</name>
<proteinExistence type="predicted"/>
<sequence>MQKEEVADLLKKYLAGNCSAQERGLLETWYLKYEEAELPEFPQEKKDLQLEEIWGFLADQLDLPPVIERDVKSTLLWQKIAVAAMVLITLSLGYYFYNFQDKVISDVQQKTVHQEQSFNNKATLTLADGRVISLDEAKNGEIAKEDGITITKTKDGQLVYEGKSKLDALNNISTPKGGQYQINLPDGTKVWLNAVSSLSYPAAFNGDKRTVKLIGEAYFEVAKNKKMPFVVSTNGQEVMVLGTHFNVNAYGDESQTKTTLLEGAVKVKLDNSEVTAVLKPGQQTIFKANQLEITPVDVEEAIAWKDGYFLFQDEDIRSIMRKIARWYDVDVVYDRNVSPKEIGGRISRHKSLNEVLKMLSNTDKFNFKVEGRRVTVMP</sequence>
<dbReference type="PANTHER" id="PTHR30273:SF2">
    <property type="entry name" value="PROTEIN FECR"/>
    <property type="match status" value="1"/>
</dbReference>
<reference evidence="4 5" key="1">
    <citation type="submission" date="2019-11" db="EMBL/GenBank/DDBJ databases">
        <title>Description of Pedobacter sp. LMG 31462T.</title>
        <authorList>
            <person name="Carlier A."/>
            <person name="Qi S."/>
            <person name="Vandamme P."/>
        </authorList>
    </citation>
    <scope>NUCLEOTIDE SEQUENCE [LARGE SCALE GENOMIC DNA]</scope>
    <source>
        <strain evidence="4 5">LMG 31462</strain>
    </source>
</reference>
<comment type="caution">
    <text evidence="4">The sequence shown here is derived from an EMBL/GenBank/DDBJ whole genome shotgun (WGS) entry which is preliminary data.</text>
</comment>
<dbReference type="Pfam" id="PF04773">
    <property type="entry name" value="FecR"/>
    <property type="match status" value="1"/>
</dbReference>
<dbReference type="InterPro" id="IPR012373">
    <property type="entry name" value="Ferrdict_sens_TM"/>
</dbReference>
<evidence type="ECO:0000313" key="5">
    <source>
        <dbReference type="Proteomes" id="UP000636110"/>
    </source>
</evidence>
<accession>A0ABR6EVG0</accession>
<keyword evidence="1" id="KW-1133">Transmembrane helix</keyword>
<feature type="domain" description="Protein FecR C-terminal" evidence="3">
    <location>
        <begin position="308"/>
        <end position="376"/>
    </location>
</feature>
<dbReference type="Proteomes" id="UP000636110">
    <property type="component" value="Unassembled WGS sequence"/>
</dbReference>
<dbReference type="RefSeq" id="WP_182956549.1">
    <property type="nucleotide sequence ID" value="NZ_WNXC01000002.1"/>
</dbReference>
<dbReference type="Gene3D" id="2.60.120.1440">
    <property type="match status" value="1"/>
</dbReference>
<feature type="transmembrane region" description="Helical" evidence="1">
    <location>
        <begin position="76"/>
        <end position="97"/>
    </location>
</feature>
<dbReference type="EMBL" id="WNXC01000002">
    <property type="protein sequence ID" value="MBB2149258.1"/>
    <property type="molecule type" value="Genomic_DNA"/>
</dbReference>
<dbReference type="Gene3D" id="3.55.50.30">
    <property type="match status" value="1"/>
</dbReference>
<evidence type="ECO:0000259" key="2">
    <source>
        <dbReference type="Pfam" id="PF04773"/>
    </source>
</evidence>
<evidence type="ECO:0000313" key="4">
    <source>
        <dbReference type="EMBL" id="MBB2149258.1"/>
    </source>
</evidence>
<dbReference type="InterPro" id="IPR032508">
    <property type="entry name" value="FecR_C"/>
</dbReference>
<feature type="domain" description="FecR protein" evidence="2">
    <location>
        <begin position="171"/>
        <end position="266"/>
    </location>
</feature>
<dbReference type="InterPro" id="IPR006860">
    <property type="entry name" value="FecR"/>
</dbReference>
<organism evidence="4 5">
    <name type="scientific">Pedobacter gandavensis</name>
    <dbReference type="NCBI Taxonomy" id="2679963"/>
    <lineage>
        <taxon>Bacteria</taxon>
        <taxon>Pseudomonadati</taxon>
        <taxon>Bacteroidota</taxon>
        <taxon>Sphingobacteriia</taxon>
        <taxon>Sphingobacteriales</taxon>
        <taxon>Sphingobacteriaceae</taxon>
        <taxon>Pedobacter</taxon>
    </lineage>
</organism>
<dbReference type="PIRSF" id="PIRSF018266">
    <property type="entry name" value="FecR"/>
    <property type="match status" value="1"/>
</dbReference>